<evidence type="ECO:0000313" key="3">
    <source>
        <dbReference type="Proteomes" id="UP000028073"/>
    </source>
</evidence>
<keyword evidence="3" id="KW-1185">Reference proteome</keyword>
<sequence>MKYPALVFLFPVLLLLMACDARQVPERKEKLDEAIVTRILEARLTAIIDGEVEKIKGFYSPDVDFKVTNVKGIQFNQGYKVIKQQAELNAVYGIEYQEDVLERFIFITNEFQKAIVEQRAHEIWLYRERFNDISITAVTRTEIELIQGVPQITKVHKMILSRSILNEDRRGSMSTLKKAVEIECCGQ</sequence>
<reference evidence="2 3" key="1">
    <citation type="submission" date="2014-06" db="EMBL/GenBank/DDBJ databases">
        <title>Whole Genome Sequences of Three Symbiotic Endozoicomonas Bacteria.</title>
        <authorList>
            <person name="Neave M.J."/>
            <person name="Apprill A."/>
            <person name="Voolstra C.R."/>
        </authorList>
    </citation>
    <scope>NUCLEOTIDE SEQUENCE [LARGE SCALE GENOMIC DNA]</scope>
    <source>
        <strain evidence="2 3">DSM 25634</strain>
    </source>
</reference>
<feature type="chain" id="PRO_5001760925" description="Lipoprotein" evidence="1">
    <location>
        <begin position="24"/>
        <end position="187"/>
    </location>
</feature>
<accession>A0A081NLE5</accession>
<dbReference type="RefSeq" id="WP_034833002.1">
    <property type="nucleotide sequence ID" value="NZ_JOKH01000001.1"/>
</dbReference>
<dbReference type="EMBL" id="JOKH01000001">
    <property type="protein sequence ID" value="KEQ19268.1"/>
    <property type="molecule type" value="Genomic_DNA"/>
</dbReference>
<feature type="signal peptide" evidence="1">
    <location>
        <begin position="1"/>
        <end position="23"/>
    </location>
</feature>
<dbReference type="PROSITE" id="PS51257">
    <property type="entry name" value="PROKAR_LIPOPROTEIN"/>
    <property type="match status" value="1"/>
</dbReference>
<keyword evidence="1" id="KW-0732">Signal</keyword>
<dbReference type="OrthoDB" id="6195163at2"/>
<dbReference type="Proteomes" id="UP000028073">
    <property type="component" value="Unassembled WGS sequence"/>
</dbReference>
<comment type="caution">
    <text evidence="2">The sequence shown here is derived from an EMBL/GenBank/DDBJ whole genome shotgun (WGS) entry which is preliminary data.</text>
</comment>
<evidence type="ECO:0008006" key="4">
    <source>
        <dbReference type="Google" id="ProtNLM"/>
    </source>
</evidence>
<dbReference type="AlphaFoldDB" id="A0A081NLE5"/>
<gene>
    <name evidence="2" type="ORF">GZ78_04600</name>
</gene>
<evidence type="ECO:0000313" key="2">
    <source>
        <dbReference type="EMBL" id="KEQ19268.1"/>
    </source>
</evidence>
<protein>
    <recommendedName>
        <fullName evidence="4">Lipoprotein</fullName>
    </recommendedName>
</protein>
<proteinExistence type="predicted"/>
<evidence type="ECO:0000256" key="1">
    <source>
        <dbReference type="SAM" id="SignalP"/>
    </source>
</evidence>
<name>A0A081NLE5_9GAMM</name>
<organism evidence="2 3">
    <name type="scientific">Endozoicomonas numazuensis</name>
    <dbReference type="NCBI Taxonomy" id="1137799"/>
    <lineage>
        <taxon>Bacteria</taxon>
        <taxon>Pseudomonadati</taxon>
        <taxon>Pseudomonadota</taxon>
        <taxon>Gammaproteobacteria</taxon>
        <taxon>Oceanospirillales</taxon>
        <taxon>Endozoicomonadaceae</taxon>
        <taxon>Endozoicomonas</taxon>
    </lineage>
</organism>